<accession>A0A402CSZ3</accession>
<dbReference type="KEGG" id="ccot:CCAX7_29800"/>
<dbReference type="PROSITE" id="PS50937">
    <property type="entry name" value="HTH_MERR_2"/>
    <property type="match status" value="1"/>
</dbReference>
<organism evidence="1 2">
    <name type="scientific">Capsulimonas corticalis</name>
    <dbReference type="NCBI Taxonomy" id="2219043"/>
    <lineage>
        <taxon>Bacteria</taxon>
        <taxon>Bacillati</taxon>
        <taxon>Armatimonadota</taxon>
        <taxon>Armatimonadia</taxon>
        <taxon>Capsulimonadales</taxon>
        <taxon>Capsulimonadaceae</taxon>
        <taxon>Capsulimonas</taxon>
    </lineage>
</organism>
<dbReference type="GO" id="GO:0003677">
    <property type="term" value="F:DNA binding"/>
    <property type="evidence" value="ECO:0007669"/>
    <property type="project" value="InterPro"/>
</dbReference>
<sequence length="106" mass="11878">MSVTQSDPVDHDMADEPVYVISVAAKLAGLPSWTLRVLDKEGVVCPQRTEKDRRLYSDRDIAKLARVRYLTEERGVNINGVKLILEMENNSTGRSELGRFGEGEQS</sequence>
<reference evidence="1 2" key="1">
    <citation type="journal article" date="2019" name="Int. J. Syst. Evol. Microbiol.">
        <title>Capsulimonas corticalis gen. nov., sp. nov., an aerobic capsulated bacterium, of a novel bacterial order, Capsulimonadales ord. nov., of the class Armatimonadia of the phylum Armatimonadetes.</title>
        <authorList>
            <person name="Li J."/>
            <person name="Kudo C."/>
            <person name="Tonouchi A."/>
        </authorList>
    </citation>
    <scope>NUCLEOTIDE SEQUENCE [LARGE SCALE GENOMIC DNA]</scope>
    <source>
        <strain evidence="1 2">AX-7</strain>
    </source>
</reference>
<dbReference type="RefSeq" id="WP_119320492.1">
    <property type="nucleotide sequence ID" value="NZ_AP025739.1"/>
</dbReference>
<dbReference type="OrthoDB" id="9806513at2"/>
<dbReference type="FunCoup" id="A0A402CSZ3">
    <property type="interactions" value="6"/>
</dbReference>
<evidence type="ECO:0000313" key="1">
    <source>
        <dbReference type="EMBL" id="BDI30929.1"/>
    </source>
</evidence>
<dbReference type="GO" id="GO:0003700">
    <property type="term" value="F:DNA-binding transcription factor activity"/>
    <property type="evidence" value="ECO:0007669"/>
    <property type="project" value="InterPro"/>
</dbReference>
<dbReference type="Pfam" id="PF13411">
    <property type="entry name" value="MerR_1"/>
    <property type="match status" value="1"/>
</dbReference>
<dbReference type="PANTHER" id="PTHR30204">
    <property type="entry name" value="REDOX-CYCLING DRUG-SENSING TRANSCRIPTIONAL ACTIVATOR SOXR"/>
    <property type="match status" value="1"/>
</dbReference>
<proteinExistence type="predicted"/>
<evidence type="ECO:0000313" key="2">
    <source>
        <dbReference type="Proteomes" id="UP000287394"/>
    </source>
</evidence>
<dbReference type="AlphaFoldDB" id="A0A402CSZ3"/>
<dbReference type="Proteomes" id="UP000287394">
    <property type="component" value="Chromosome"/>
</dbReference>
<dbReference type="InterPro" id="IPR047057">
    <property type="entry name" value="MerR_fam"/>
</dbReference>
<dbReference type="SUPFAM" id="SSF46955">
    <property type="entry name" value="Putative DNA-binding domain"/>
    <property type="match status" value="1"/>
</dbReference>
<dbReference type="InterPro" id="IPR000551">
    <property type="entry name" value="MerR-type_HTH_dom"/>
</dbReference>
<name>A0A402CSZ3_9BACT</name>
<dbReference type="PANTHER" id="PTHR30204:SF58">
    <property type="entry name" value="HTH-TYPE TRANSCRIPTIONAL REGULATOR YFMP"/>
    <property type="match status" value="1"/>
</dbReference>
<keyword evidence="2" id="KW-1185">Reference proteome</keyword>
<gene>
    <name evidence="1" type="ORF">CCAX7_29800</name>
</gene>
<dbReference type="EMBL" id="AP025739">
    <property type="protein sequence ID" value="BDI30929.1"/>
    <property type="molecule type" value="Genomic_DNA"/>
</dbReference>
<dbReference type="SMART" id="SM00422">
    <property type="entry name" value="HTH_MERR"/>
    <property type="match status" value="1"/>
</dbReference>
<dbReference type="Gene3D" id="1.10.1660.10">
    <property type="match status" value="1"/>
</dbReference>
<dbReference type="InterPro" id="IPR009061">
    <property type="entry name" value="DNA-bd_dom_put_sf"/>
</dbReference>
<protein>
    <submittedName>
        <fullName evidence="1">Uncharacterized protein</fullName>
    </submittedName>
</protein>